<dbReference type="Gene3D" id="1.10.357.10">
    <property type="entry name" value="Tetracycline Repressor, domain 2"/>
    <property type="match status" value="1"/>
</dbReference>
<dbReference type="PROSITE" id="PS50977">
    <property type="entry name" value="HTH_TETR_2"/>
    <property type="match status" value="1"/>
</dbReference>
<dbReference type="PANTHER" id="PTHR30055:SF223">
    <property type="entry name" value="HTH-TYPE TRANSCRIPTIONAL REGULATOR UIDR"/>
    <property type="match status" value="1"/>
</dbReference>
<gene>
    <name evidence="4" type="ORF">BHE75_03830</name>
</gene>
<dbReference type="InterPro" id="IPR001647">
    <property type="entry name" value="HTH_TetR"/>
</dbReference>
<dbReference type="AlphaFoldDB" id="A0A1S1HHP4"/>
<dbReference type="OrthoDB" id="7510588at2"/>
<accession>A0A1S1HHP4</accession>
<evidence type="ECO:0000313" key="5">
    <source>
        <dbReference type="Proteomes" id="UP000179467"/>
    </source>
</evidence>
<evidence type="ECO:0000256" key="1">
    <source>
        <dbReference type="ARBA" id="ARBA00023125"/>
    </source>
</evidence>
<organism evidence="4 5">
    <name type="scientific">Edaphosphingomonas haloaromaticamans</name>
    <dbReference type="NCBI Taxonomy" id="653954"/>
    <lineage>
        <taxon>Bacteria</taxon>
        <taxon>Pseudomonadati</taxon>
        <taxon>Pseudomonadota</taxon>
        <taxon>Alphaproteobacteria</taxon>
        <taxon>Sphingomonadales</taxon>
        <taxon>Rhizorhabdaceae</taxon>
        <taxon>Edaphosphingomonas</taxon>
    </lineage>
</organism>
<feature type="DNA-binding region" description="H-T-H motif" evidence="2">
    <location>
        <begin position="38"/>
        <end position="57"/>
    </location>
</feature>
<keyword evidence="5" id="KW-1185">Reference proteome</keyword>
<protein>
    <submittedName>
        <fullName evidence="4">Bacterial regulatory protein, tetR family</fullName>
    </submittedName>
</protein>
<reference evidence="4 5" key="1">
    <citation type="submission" date="2016-09" db="EMBL/GenBank/DDBJ databases">
        <title>Metabolic pathway, cell adaptation mechanisms and a novel monoxygenase revealed through proteogenomic-transcription analysis of a Sphingomonas haloaromaticamans strain degrading the fungicide ortho-phenylphenol.</title>
        <authorList>
            <person name="Perruchon C."/>
            <person name="Papadopoulou E.S."/>
            <person name="Rousidou C."/>
            <person name="Vasileiadis S."/>
            <person name="Tanou G."/>
            <person name="Amoutzias G."/>
            <person name="Molassiotis A."/>
            <person name="Karpouzas D.G."/>
        </authorList>
    </citation>
    <scope>NUCLEOTIDE SEQUENCE [LARGE SCALE GENOMIC DNA]</scope>
    <source>
        <strain evidence="4 5">P3</strain>
    </source>
</reference>
<dbReference type="SUPFAM" id="SSF46689">
    <property type="entry name" value="Homeodomain-like"/>
    <property type="match status" value="1"/>
</dbReference>
<evidence type="ECO:0000256" key="2">
    <source>
        <dbReference type="PROSITE-ProRule" id="PRU00335"/>
    </source>
</evidence>
<evidence type="ECO:0000259" key="3">
    <source>
        <dbReference type="PROSITE" id="PS50977"/>
    </source>
</evidence>
<dbReference type="PANTHER" id="PTHR30055">
    <property type="entry name" value="HTH-TYPE TRANSCRIPTIONAL REGULATOR RUTR"/>
    <property type="match status" value="1"/>
</dbReference>
<dbReference type="InterPro" id="IPR036271">
    <property type="entry name" value="Tet_transcr_reg_TetR-rel_C_sf"/>
</dbReference>
<dbReference type="InterPro" id="IPR009057">
    <property type="entry name" value="Homeodomain-like_sf"/>
</dbReference>
<feature type="domain" description="HTH tetR-type" evidence="3">
    <location>
        <begin position="15"/>
        <end position="75"/>
    </location>
</feature>
<sequence length="197" mass="21386">MDAGITRGRGRPRDTQKDATIRDAAWRVLADKGYEGLTFEAIAELAGCSRATLYRRFASKDELITAILHETSRAIEPGFAAGESPRNILIGHASAAADYLSGERGQAILKLGFTIAHLPDLAAAIGRHADQERTFYIREFRRLAPAAALADIEFACHTLIGSVTYHVAILRRPLPPARIAQLVDQAIALVADRTGSR</sequence>
<dbReference type="SUPFAM" id="SSF48498">
    <property type="entry name" value="Tetracyclin repressor-like, C-terminal domain"/>
    <property type="match status" value="1"/>
</dbReference>
<dbReference type="InterPro" id="IPR050109">
    <property type="entry name" value="HTH-type_TetR-like_transc_reg"/>
</dbReference>
<comment type="caution">
    <text evidence="4">The sequence shown here is derived from an EMBL/GenBank/DDBJ whole genome shotgun (WGS) entry which is preliminary data.</text>
</comment>
<dbReference type="PRINTS" id="PR00455">
    <property type="entry name" value="HTHTETR"/>
</dbReference>
<evidence type="ECO:0000313" key="4">
    <source>
        <dbReference type="EMBL" id="OHT21819.1"/>
    </source>
</evidence>
<name>A0A1S1HHP4_9SPHN</name>
<keyword evidence="1 2" id="KW-0238">DNA-binding</keyword>
<proteinExistence type="predicted"/>
<dbReference type="Pfam" id="PF00440">
    <property type="entry name" value="TetR_N"/>
    <property type="match status" value="1"/>
</dbReference>
<dbReference type="GO" id="GO:0000976">
    <property type="term" value="F:transcription cis-regulatory region binding"/>
    <property type="evidence" value="ECO:0007669"/>
    <property type="project" value="TreeGrafter"/>
</dbReference>
<dbReference type="GO" id="GO:0003700">
    <property type="term" value="F:DNA-binding transcription factor activity"/>
    <property type="evidence" value="ECO:0007669"/>
    <property type="project" value="TreeGrafter"/>
</dbReference>
<dbReference type="EMBL" id="MIPT01000001">
    <property type="protein sequence ID" value="OHT21819.1"/>
    <property type="molecule type" value="Genomic_DNA"/>
</dbReference>
<dbReference type="Proteomes" id="UP000179467">
    <property type="component" value="Unassembled WGS sequence"/>
</dbReference>